<protein>
    <recommendedName>
        <fullName evidence="9">Zn(2)-C6 fungal-type domain-containing protein</fullName>
    </recommendedName>
</protein>
<dbReference type="SUPFAM" id="SSF57701">
    <property type="entry name" value="Zn2/Cys6 DNA-binding domain"/>
    <property type="match status" value="2"/>
</dbReference>
<feature type="region of interest" description="Disordered" evidence="8">
    <location>
        <begin position="215"/>
        <end position="387"/>
    </location>
</feature>
<sequence length="432" mass="46455">MPPSSPTNRKLSNPSPTRNQLVERCSTLRGCEPCKRRKRICNGGRPCSHCIDEFHDCVYSVVSDHPRSVFSTNTARRLSSGSACETCRRRKTKCDGNSPCSFCASNGIDCVNNSERRKRSVVASSLSSPSNLPITSSSLATSSDNTALNSTTTSTNTTASATATSATAGAGDNEAIDRIEDRLRRIEKLMTAFTPSPLSQSPLTKEIKELKHAASGFRKMSSPHLQHASARPLHTHPRQQRHSIHSVSSSSSSASTTLKKEHGEFHRNNGLPYASPPNSNTSSKSSSSAANHTLVSSPSPPLSPRILKQSSSQHSTNVVASSMLNLSLSPSSSSTSSSSYMQPSSSTPTSPLAHHPASDQQQQQHAWSQHHNTAPSSSSLQKEWKQSSPIPSLMDQLSKCTFVTTAMDYTTVHYPIYPITPPPTNGKTMGSP</sequence>
<dbReference type="InterPro" id="IPR036864">
    <property type="entry name" value="Zn2-C6_fun-type_DNA-bd_sf"/>
</dbReference>
<dbReference type="PROSITE" id="PS00463">
    <property type="entry name" value="ZN2_CY6_FUNGAL_1"/>
    <property type="match status" value="1"/>
</dbReference>
<dbReference type="Proteomes" id="UP000469890">
    <property type="component" value="Unassembled WGS sequence"/>
</dbReference>
<dbReference type="GO" id="GO:0005634">
    <property type="term" value="C:nucleus"/>
    <property type="evidence" value="ECO:0007669"/>
    <property type="project" value="UniProtKB-SubCell"/>
</dbReference>
<dbReference type="CDD" id="cd00067">
    <property type="entry name" value="GAL4"/>
    <property type="match status" value="2"/>
</dbReference>
<feature type="compositionally biased region" description="Low complexity" evidence="8">
    <location>
        <begin position="276"/>
        <end position="291"/>
    </location>
</feature>
<name>A0A8H4BT32_MUCCL</name>
<evidence type="ECO:0000256" key="5">
    <source>
        <dbReference type="ARBA" id="ARBA00023125"/>
    </source>
</evidence>
<feature type="domain" description="Zn(2)-C6 fungal-type" evidence="9">
    <location>
        <begin position="83"/>
        <end position="112"/>
    </location>
</feature>
<dbReference type="SMART" id="SM00066">
    <property type="entry name" value="GAL4"/>
    <property type="match status" value="2"/>
</dbReference>
<comment type="caution">
    <text evidence="10">The sequence shown here is derived from an EMBL/GenBank/DDBJ whole genome shotgun (WGS) entry which is preliminary data.</text>
</comment>
<keyword evidence="5" id="KW-0238">DNA-binding</keyword>
<evidence type="ECO:0000256" key="4">
    <source>
        <dbReference type="ARBA" id="ARBA00023015"/>
    </source>
</evidence>
<keyword evidence="2" id="KW-0479">Metal-binding</keyword>
<comment type="subcellular location">
    <subcellularLocation>
        <location evidence="1">Nucleus</location>
    </subcellularLocation>
</comment>
<accession>A0A8H4BT32</accession>
<evidence type="ECO:0000313" key="10">
    <source>
        <dbReference type="EMBL" id="KAF1807510.1"/>
    </source>
</evidence>
<gene>
    <name evidence="10" type="ORF">FB192DRAFT_1356153</name>
</gene>
<dbReference type="AlphaFoldDB" id="A0A8H4BT32"/>
<feature type="compositionally biased region" description="Low complexity" evidence="8">
    <location>
        <begin position="245"/>
        <end position="255"/>
    </location>
</feature>
<evidence type="ECO:0000256" key="2">
    <source>
        <dbReference type="ARBA" id="ARBA00022723"/>
    </source>
</evidence>
<dbReference type="GO" id="GO:0003677">
    <property type="term" value="F:DNA binding"/>
    <property type="evidence" value="ECO:0007669"/>
    <property type="project" value="UniProtKB-KW"/>
</dbReference>
<feature type="compositionally biased region" description="Basic residues" evidence="8">
    <location>
        <begin position="233"/>
        <end position="244"/>
    </location>
</feature>
<dbReference type="EMBL" id="JAAECE010000001">
    <property type="protein sequence ID" value="KAF1807510.1"/>
    <property type="molecule type" value="Genomic_DNA"/>
</dbReference>
<dbReference type="InterPro" id="IPR051615">
    <property type="entry name" value="Transcr_Regulatory_Elem"/>
</dbReference>
<evidence type="ECO:0000256" key="8">
    <source>
        <dbReference type="SAM" id="MobiDB-lite"/>
    </source>
</evidence>
<evidence type="ECO:0000256" key="3">
    <source>
        <dbReference type="ARBA" id="ARBA00022833"/>
    </source>
</evidence>
<dbReference type="PANTHER" id="PTHR31313:SF81">
    <property type="entry name" value="TY1 ENHANCER ACTIVATOR"/>
    <property type="match status" value="1"/>
</dbReference>
<dbReference type="Gene3D" id="4.10.240.10">
    <property type="entry name" value="Zn(2)-C6 fungal-type DNA-binding domain"/>
    <property type="match status" value="2"/>
</dbReference>
<feature type="compositionally biased region" description="Low complexity" evidence="8">
    <location>
        <begin position="321"/>
        <end position="371"/>
    </location>
</feature>
<feature type="domain" description="Zn(2)-C6 fungal-type" evidence="9">
    <location>
        <begin position="30"/>
        <end position="59"/>
    </location>
</feature>
<feature type="compositionally biased region" description="Polar residues" evidence="8">
    <location>
        <begin position="372"/>
        <end position="387"/>
    </location>
</feature>
<keyword evidence="4" id="KW-0805">Transcription regulation</keyword>
<dbReference type="GO" id="GO:0000981">
    <property type="term" value="F:DNA-binding transcription factor activity, RNA polymerase II-specific"/>
    <property type="evidence" value="ECO:0007669"/>
    <property type="project" value="InterPro"/>
</dbReference>
<evidence type="ECO:0000259" key="9">
    <source>
        <dbReference type="PROSITE" id="PS50048"/>
    </source>
</evidence>
<organism evidence="10 11">
    <name type="scientific">Mucor circinelloides f. lusitanicus</name>
    <name type="common">Mucor racemosus var. lusitanicus</name>
    <dbReference type="NCBI Taxonomy" id="29924"/>
    <lineage>
        <taxon>Eukaryota</taxon>
        <taxon>Fungi</taxon>
        <taxon>Fungi incertae sedis</taxon>
        <taxon>Mucoromycota</taxon>
        <taxon>Mucoromycotina</taxon>
        <taxon>Mucoromycetes</taxon>
        <taxon>Mucorales</taxon>
        <taxon>Mucorineae</taxon>
        <taxon>Mucoraceae</taxon>
        <taxon>Mucor</taxon>
    </lineage>
</organism>
<dbReference type="PANTHER" id="PTHR31313">
    <property type="entry name" value="TY1 ENHANCER ACTIVATOR"/>
    <property type="match status" value="1"/>
</dbReference>
<reference evidence="10 11" key="1">
    <citation type="submission" date="2019-09" db="EMBL/GenBank/DDBJ databases">
        <authorList>
            <consortium name="DOE Joint Genome Institute"/>
            <person name="Mondo S.J."/>
            <person name="Navarro-Mendoza M.I."/>
            <person name="Perez-Arques C."/>
            <person name="Panchal S."/>
            <person name="Nicolas F.E."/>
            <person name="Ganguly P."/>
            <person name="Pangilinan J."/>
            <person name="Grigoriev I."/>
            <person name="Heitman J."/>
            <person name="Sanya K."/>
            <person name="Garre V."/>
        </authorList>
    </citation>
    <scope>NUCLEOTIDE SEQUENCE [LARGE SCALE GENOMIC DNA]</scope>
    <source>
        <strain evidence="10 11">MU402</strain>
    </source>
</reference>
<proteinExistence type="predicted"/>
<keyword evidence="3" id="KW-0862">Zinc</keyword>
<keyword evidence="6" id="KW-0804">Transcription</keyword>
<feature type="compositionally biased region" description="Polar residues" evidence="8">
    <location>
        <begin position="308"/>
        <end position="320"/>
    </location>
</feature>
<dbReference type="InterPro" id="IPR001138">
    <property type="entry name" value="Zn2Cys6_DnaBD"/>
</dbReference>
<dbReference type="PROSITE" id="PS50048">
    <property type="entry name" value="ZN2_CY6_FUNGAL_2"/>
    <property type="match status" value="2"/>
</dbReference>
<feature type="compositionally biased region" description="Basic and acidic residues" evidence="8">
    <location>
        <begin position="258"/>
        <end position="267"/>
    </location>
</feature>
<evidence type="ECO:0000313" key="11">
    <source>
        <dbReference type="Proteomes" id="UP000469890"/>
    </source>
</evidence>
<feature type="region of interest" description="Disordered" evidence="8">
    <location>
        <begin position="122"/>
        <end position="173"/>
    </location>
</feature>
<evidence type="ECO:0000256" key="1">
    <source>
        <dbReference type="ARBA" id="ARBA00004123"/>
    </source>
</evidence>
<evidence type="ECO:0000256" key="6">
    <source>
        <dbReference type="ARBA" id="ARBA00023163"/>
    </source>
</evidence>
<feature type="compositionally biased region" description="Low complexity" evidence="8">
    <location>
        <begin position="122"/>
        <end position="168"/>
    </location>
</feature>
<evidence type="ECO:0000256" key="7">
    <source>
        <dbReference type="ARBA" id="ARBA00023242"/>
    </source>
</evidence>
<keyword evidence="7" id="KW-0539">Nucleus</keyword>
<dbReference type="GO" id="GO:0008270">
    <property type="term" value="F:zinc ion binding"/>
    <property type="evidence" value="ECO:0007669"/>
    <property type="project" value="InterPro"/>
</dbReference>
<dbReference type="Pfam" id="PF00172">
    <property type="entry name" value="Zn_clus"/>
    <property type="match status" value="2"/>
</dbReference>